<organism evidence="5 6">
    <name type="scientific">Nitratireductor indicus C115</name>
    <dbReference type="NCBI Taxonomy" id="1231190"/>
    <lineage>
        <taxon>Bacteria</taxon>
        <taxon>Pseudomonadati</taxon>
        <taxon>Pseudomonadota</taxon>
        <taxon>Alphaproteobacteria</taxon>
        <taxon>Hyphomicrobiales</taxon>
        <taxon>Phyllobacteriaceae</taxon>
        <taxon>Nitratireductor</taxon>
    </lineage>
</organism>
<keyword evidence="1" id="KW-0805">Transcription regulation</keyword>
<evidence type="ECO:0000256" key="1">
    <source>
        <dbReference type="ARBA" id="ARBA00023015"/>
    </source>
</evidence>
<dbReference type="CDD" id="cd06170">
    <property type="entry name" value="LuxR_C_like"/>
    <property type="match status" value="1"/>
</dbReference>
<dbReference type="InterPro" id="IPR000792">
    <property type="entry name" value="Tscrpt_reg_LuxR_C"/>
</dbReference>
<evidence type="ECO:0000256" key="2">
    <source>
        <dbReference type="ARBA" id="ARBA00023125"/>
    </source>
</evidence>
<protein>
    <submittedName>
        <fullName evidence="5">LuxR family transcriptional regulator</fullName>
    </submittedName>
</protein>
<dbReference type="GO" id="GO:0003677">
    <property type="term" value="F:DNA binding"/>
    <property type="evidence" value="ECO:0007669"/>
    <property type="project" value="UniProtKB-KW"/>
</dbReference>
<sequence>MTIETRERTAFPRRKIATRRDLSELAIRICGETGARFYLIAEATSNCASGHVRILASNWTFDTIEDIGLAAITRLVESPVATFPGTDPCPWHPQALAALLASEEIGHLGEHGHQEIFPLKLPAGKSRYVALISGEVPGAVDTERLAAAQLHLSHTLSGLERRMNDVGEALSERERECLFWVSEGKTADEVSLIISVSANTVNSYVAHAIHKLAANNRAMAIATAIRRGII</sequence>
<dbReference type="PRINTS" id="PR00038">
    <property type="entry name" value="HTHLUXR"/>
</dbReference>
<dbReference type="PATRIC" id="fig|1231190.3.peg.3135"/>
<dbReference type="PROSITE" id="PS50043">
    <property type="entry name" value="HTH_LUXR_2"/>
    <property type="match status" value="1"/>
</dbReference>
<proteinExistence type="predicted"/>
<gene>
    <name evidence="5" type="ORF">NA8A_15121</name>
</gene>
<evidence type="ECO:0000259" key="4">
    <source>
        <dbReference type="PROSITE" id="PS50043"/>
    </source>
</evidence>
<dbReference type="SUPFAM" id="SSF46894">
    <property type="entry name" value="C-terminal effector domain of the bipartite response regulators"/>
    <property type="match status" value="1"/>
</dbReference>
<dbReference type="PROSITE" id="PS00622">
    <property type="entry name" value="HTH_LUXR_1"/>
    <property type="match status" value="1"/>
</dbReference>
<dbReference type="Proteomes" id="UP000007374">
    <property type="component" value="Unassembled WGS sequence"/>
</dbReference>
<evidence type="ECO:0000313" key="6">
    <source>
        <dbReference type="Proteomes" id="UP000007374"/>
    </source>
</evidence>
<dbReference type="eggNOG" id="COG2771">
    <property type="taxonomic scope" value="Bacteria"/>
</dbReference>
<dbReference type="OrthoDB" id="3679796at2"/>
<dbReference type="PANTHER" id="PTHR44688:SF16">
    <property type="entry name" value="DNA-BINDING TRANSCRIPTIONAL ACTIVATOR DEVR_DOSR"/>
    <property type="match status" value="1"/>
</dbReference>
<reference evidence="5 6" key="1">
    <citation type="journal article" date="2012" name="J. Bacteriol.">
        <title>Genome Sequence of Nitratireductor indicus Type Strain C115.</title>
        <authorList>
            <person name="Lai Q."/>
            <person name="Li G."/>
            <person name="Yu Z."/>
            <person name="Shao Z."/>
        </authorList>
    </citation>
    <scope>NUCLEOTIDE SEQUENCE [LARGE SCALE GENOMIC DNA]</scope>
    <source>
        <strain evidence="5 6">C115</strain>
    </source>
</reference>
<dbReference type="Pfam" id="PF00196">
    <property type="entry name" value="GerE"/>
    <property type="match status" value="1"/>
</dbReference>
<dbReference type="InterPro" id="IPR016032">
    <property type="entry name" value="Sig_transdc_resp-reg_C-effctor"/>
</dbReference>
<dbReference type="EMBL" id="AMSI01000010">
    <property type="protein sequence ID" value="EKF41551.1"/>
    <property type="molecule type" value="Genomic_DNA"/>
</dbReference>
<evidence type="ECO:0000313" key="5">
    <source>
        <dbReference type="EMBL" id="EKF41551.1"/>
    </source>
</evidence>
<keyword evidence="6" id="KW-1185">Reference proteome</keyword>
<dbReference type="Gene3D" id="1.10.10.10">
    <property type="entry name" value="Winged helix-like DNA-binding domain superfamily/Winged helix DNA-binding domain"/>
    <property type="match status" value="1"/>
</dbReference>
<comment type="caution">
    <text evidence="5">The sequence shown here is derived from an EMBL/GenBank/DDBJ whole genome shotgun (WGS) entry which is preliminary data.</text>
</comment>
<dbReference type="STRING" id="721133.SAMN05216176_11087"/>
<dbReference type="GO" id="GO:0006355">
    <property type="term" value="P:regulation of DNA-templated transcription"/>
    <property type="evidence" value="ECO:0007669"/>
    <property type="project" value="InterPro"/>
</dbReference>
<keyword evidence="3" id="KW-0804">Transcription</keyword>
<keyword evidence="2" id="KW-0238">DNA-binding</keyword>
<dbReference type="SMART" id="SM00421">
    <property type="entry name" value="HTH_LUXR"/>
    <property type="match status" value="1"/>
</dbReference>
<accession>K2P2G5</accession>
<evidence type="ECO:0000256" key="3">
    <source>
        <dbReference type="ARBA" id="ARBA00023163"/>
    </source>
</evidence>
<feature type="domain" description="HTH luxR-type" evidence="4">
    <location>
        <begin position="163"/>
        <end position="228"/>
    </location>
</feature>
<name>K2P2G5_9HYPH</name>
<dbReference type="AlphaFoldDB" id="K2P2G5"/>
<dbReference type="InterPro" id="IPR036388">
    <property type="entry name" value="WH-like_DNA-bd_sf"/>
</dbReference>
<dbReference type="RefSeq" id="WP_009451205.1">
    <property type="nucleotide sequence ID" value="NZ_AMSI01000010.1"/>
</dbReference>
<dbReference type="PANTHER" id="PTHR44688">
    <property type="entry name" value="DNA-BINDING TRANSCRIPTIONAL ACTIVATOR DEVR_DOSR"/>
    <property type="match status" value="1"/>
</dbReference>